<dbReference type="RefSeq" id="WP_289511831.1">
    <property type="nucleotide sequence ID" value="NZ_JAUDEA010000016.1"/>
</dbReference>
<evidence type="ECO:0000256" key="5">
    <source>
        <dbReference type="ARBA" id="ARBA00014165"/>
    </source>
</evidence>
<name>A0ABT7V580_9ACTN</name>
<evidence type="ECO:0000256" key="1">
    <source>
        <dbReference type="ARBA" id="ARBA00001614"/>
    </source>
</evidence>
<evidence type="ECO:0000256" key="6">
    <source>
        <dbReference type="ARBA" id="ARBA00023235"/>
    </source>
</evidence>
<comment type="caution">
    <text evidence="9">The sequence shown here is derived from an EMBL/GenBank/DDBJ whole genome shotgun (WGS) entry which is preliminary data.</text>
</comment>
<dbReference type="InterPro" id="IPR008183">
    <property type="entry name" value="Aldose_1/G6P_1-epimerase"/>
</dbReference>
<evidence type="ECO:0000256" key="7">
    <source>
        <dbReference type="ARBA" id="ARBA00023277"/>
    </source>
</evidence>
<dbReference type="EC" id="5.1.3.3" evidence="4 8"/>
<dbReference type="InterPro" id="IPR018052">
    <property type="entry name" value="Ald1_epimerase_CS"/>
</dbReference>
<dbReference type="Proteomes" id="UP001529256">
    <property type="component" value="Unassembled WGS sequence"/>
</dbReference>
<sequence length="357" mass="38626">MIERTGFGTTGDGREASVYTLRAGKVAARVSDFGATLVGVDAPDREGRLADVLLGYDSVEGYAADNPAFFGGTVGPVANRTDRAEVPLGGTVYHLLGNDGPGQRNNNHTDSARGLHKRLWRAEALEDKNAVRLRCELADGELGLPGNRSFVATYSLAEKNGGAELRIVYSCTSDAVTYVNMTNHSYFNLAGHGSGDVLGQVVSIDAGAFLPVREDSVPEGELRAVAGTPYDFREPRALGERIDADDEQTRRARGYDQCFCIRGYEPGGEPRHALRAEDPVSGRALDVLVSTPGMHLYTGNWLDETCAKDGASYGPRAGFACEAELYPDNIHHPEWEQGVFGPEKPYEITIVYRFSTC</sequence>
<dbReference type="CDD" id="cd09019">
    <property type="entry name" value="galactose_mutarotase_like"/>
    <property type="match status" value="1"/>
</dbReference>
<dbReference type="SUPFAM" id="SSF74650">
    <property type="entry name" value="Galactose mutarotase-like"/>
    <property type="match status" value="1"/>
</dbReference>
<evidence type="ECO:0000256" key="4">
    <source>
        <dbReference type="ARBA" id="ARBA00013185"/>
    </source>
</evidence>
<reference evidence="9" key="1">
    <citation type="submission" date="2023-06" db="EMBL/GenBank/DDBJ databases">
        <title>Identification and characterization of horizontal gene transfer across gut microbiota members of farm animals based on homology search.</title>
        <authorList>
            <person name="Schwarzerova J."/>
            <person name="Nykrynova M."/>
            <person name="Jureckova K."/>
            <person name="Cejkova D."/>
            <person name="Rychlik I."/>
        </authorList>
    </citation>
    <scope>NUCLEOTIDE SEQUENCE</scope>
    <source>
        <strain evidence="9">153_Feed</strain>
    </source>
</reference>
<dbReference type="InterPro" id="IPR015443">
    <property type="entry name" value="Aldose_1-epimerase"/>
</dbReference>
<gene>
    <name evidence="9" type="ORF">QUW25_08765</name>
</gene>
<comment type="pathway">
    <text evidence="2 8">Carbohydrate metabolism; hexose metabolism.</text>
</comment>
<evidence type="ECO:0000313" key="9">
    <source>
        <dbReference type="EMBL" id="MDM8271754.1"/>
    </source>
</evidence>
<evidence type="ECO:0000256" key="8">
    <source>
        <dbReference type="PIRNR" id="PIRNR005096"/>
    </source>
</evidence>
<organism evidence="9 10">
    <name type="scientific">Thermophilibacter provencensis</name>
    <dbReference type="NCBI Taxonomy" id="1852386"/>
    <lineage>
        <taxon>Bacteria</taxon>
        <taxon>Bacillati</taxon>
        <taxon>Actinomycetota</taxon>
        <taxon>Coriobacteriia</taxon>
        <taxon>Coriobacteriales</taxon>
        <taxon>Atopobiaceae</taxon>
        <taxon>Thermophilibacter</taxon>
    </lineage>
</organism>
<dbReference type="GO" id="GO:0016853">
    <property type="term" value="F:isomerase activity"/>
    <property type="evidence" value="ECO:0007669"/>
    <property type="project" value="UniProtKB-KW"/>
</dbReference>
<evidence type="ECO:0000256" key="2">
    <source>
        <dbReference type="ARBA" id="ARBA00005028"/>
    </source>
</evidence>
<reference evidence="9" key="2">
    <citation type="submission" date="2023-06" db="EMBL/GenBank/DDBJ databases">
        <authorList>
            <person name="Zeman M."/>
            <person name="Kubasova T."/>
            <person name="Jahodarova E."/>
            <person name="Nykrynova M."/>
            <person name="Rychlik I."/>
        </authorList>
    </citation>
    <scope>NUCLEOTIDE SEQUENCE</scope>
    <source>
        <strain evidence="9">153_Feed</strain>
    </source>
</reference>
<comment type="similarity">
    <text evidence="3 8">Belongs to the aldose epimerase family.</text>
</comment>
<dbReference type="PROSITE" id="PS00545">
    <property type="entry name" value="ALDOSE_1_EPIMERASE"/>
    <property type="match status" value="1"/>
</dbReference>
<accession>A0ABT7V580</accession>
<dbReference type="InterPro" id="IPR047215">
    <property type="entry name" value="Galactose_mutarotase-like"/>
</dbReference>
<dbReference type="EMBL" id="JAUDEA010000016">
    <property type="protein sequence ID" value="MDM8271754.1"/>
    <property type="molecule type" value="Genomic_DNA"/>
</dbReference>
<dbReference type="PIRSF" id="PIRSF005096">
    <property type="entry name" value="GALM"/>
    <property type="match status" value="1"/>
</dbReference>
<dbReference type="PANTHER" id="PTHR10091:SF0">
    <property type="entry name" value="GALACTOSE MUTAROTASE"/>
    <property type="match status" value="1"/>
</dbReference>
<dbReference type="Pfam" id="PF01263">
    <property type="entry name" value="Aldose_epim"/>
    <property type="match status" value="1"/>
</dbReference>
<comment type="catalytic activity">
    <reaction evidence="1 8">
        <text>alpha-D-glucose = beta-D-glucose</text>
        <dbReference type="Rhea" id="RHEA:10264"/>
        <dbReference type="ChEBI" id="CHEBI:15903"/>
        <dbReference type="ChEBI" id="CHEBI:17925"/>
        <dbReference type="EC" id="5.1.3.3"/>
    </reaction>
</comment>
<dbReference type="InterPro" id="IPR014718">
    <property type="entry name" value="GH-type_carb-bd"/>
</dbReference>
<protein>
    <recommendedName>
        <fullName evidence="5 8">Aldose 1-epimerase</fullName>
        <ecNumber evidence="4 8">5.1.3.3</ecNumber>
    </recommendedName>
</protein>
<keyword evidence="7 8" id="KW-0119">Carbohydrate metabolism</keyword>
<proteinExistence type="inferred from homology"/>
<dbReference type="Gene3D" id="2.70.98.10">
    <property type="match status" value="1"/>
</dbReference>
<keyword evidence="10" id="KW-1185">Reference proteome</keyword>
<evidence type="ECO:0000256" key="3">
    <source>
        <dbReference type="ARBA" id="ARBA00006206"/>
    </source>
</evidence>
<keyword evidence="6 8" id="KW-0413">Isomerase</keyword>
<dbReference type="PANTHER" id="PTHR10091">
    <property type="entry name" value="ALDOSE-1-EPIMERASE"/>
    <property type="match status" value="1"/>
</dbReference>
<dbReference type="InterPro" id="IPR011013">
    <property type="entry name" value="Gal_mutarotase_sf_dom"/>
</dbReference>
<evidence type="ECO:0000313" key="10">
    <source>
        <dbReference type="Proteomes" id="UP001529256"/>
    </source>
</evidence>